<dbReference type="Pfam" id="PF13469">
    <property type="entry name" value="Sulfotransfer_3"/>
    <property type="match status" value="1"/>
</dbReference>
<keyword evidence="1" id="KW-0808">Transferase</keyword>
<comment type="caution">
    <text evidence="3">The sequence shown here is derived from an EMBL/GenBank/DDBJ whole genome shotgun (WGS) entry which is preliminary data.</text>
</comment>
<gene>
    <name evidence="3" type="ORF">QE405_001212</name>
</gene>
<dbReference type="InterPro" id="IPR037359">
    <property type="entry name" value="NST/OST"/>
</dbReference>
<dbReference type="Proteomes" id="UP001239215">
    <property type="component" value="Unassembled WGS sequence"/>
</dbReference>
<dbReference type="AlphaFoldDB" id="A0AAJ1WZS8"/>
<dbReference type="InterPro" id="IPR027417">
    <property type="entry name" value="P-loop_NTPase"/>
</dbReference>
<sequence>MTTPSAAPDLLVIGAMRAGTAALQGLLDTHPDIAMSGRSPSAPLRGAASAGWTDPADPGAAARIASTAPDVRLVMLVRDPLERALSHWRHRVREGSEERPAPRALPDPASPYVARSRYHEALAPYRASFDDAQLLVVVLERLRAEPARELARVLRHVGADPARGPEPRRTRVPAPAGPTLDAGTRAAFADAVRDDATALRAWLGDDLPEWA</sequence>
<accession>A0AAJ1WZS8</accession>
<evidence type="ECO:0000313" key="3">
    <source>
        <dbReference type="EMBL" id="MDQ1103928.1"/>
    </source>
</evidence>
<evidence type="ECO:0000256" key="2">
    <source>
        <dbReference type="SAM" id="MobiDB-lite"/>
    </source>
</evidence>
<feature type="region of interest" description="Disordered" evidence="2">
    <location>
        <begin position="159"/>
        <end position="181"/>
    </location>
</feature>
<proteinExistence type="predicted"/>
<name>A0AAJ1WZS8_9ACTN</name>
<dbReference type="RefSeq" id="WP_307199323.1">
    <property type="nucleotide sequence ID" value="NZ_JAUTAN010000001.1"/>
</dbReference>
<dbReference type="PANTHER" id="PTHR10605">
    <property type="entry name" value="HEPARAN SULFATE SULFOTRANSFERASE"/>
    <property type="match status" value="1"/>
</dbReference>
<evidence type="ECO:0000313" key="4">
    <source>
        <dbReference type="Proteomes" id="UP001239215"/>
    </source>
</evidence>
<protein>
    <recommendedName>
        <fullName evidence="5">Sulfotransferase</fullName>
    </recommendedName>
</protein>
<dbReference type="SUPFAM" id="SSF52540">
    <property type="entry name" value="P-loop containing nucleoside triphosphate hydrolases"/>
    <property type="match status" value="1"/>
</dbReference>
<dbReference type="Gene3D" id="3.40.50.300">
    <property type="entry name" value="P-loop containing nucleotide triphosphate hydrolases"/>
    <property type="match status" value="1"/>
</dbReference>
<dbReference type="EMBL" id="JAUTAN010000001">
    <property type="protein sequence ID" value="MDQ1103928.1"/>
    <property type="molecule type" value="Genomic_DNA"/>
</dbReference>
<reference evidence="3" key="1">
    <citation type="submission" date="2023-07" db="EMBL/GenBank/DDBJ databases">
        <title>Functional and genomic diversity of the sorghum phyllosphere microbiome.</title>
        <authorList>
            <person name="Shade A."/>
        </authorList>
    </citation>
    <scope>NUCLEOTIDE SEQUENCE</scope>
    <source>
        <strain evidence="3">SORGH_AS_1067</strain>
    </source>
</reference>
<dbReference type="PANTHER" id="PTHR10605:SF56">
    <property type="entry name" value="BIFUNCTIONAL HEPARAN SULFATE N-DEACETYLASE_N-SULFOTRANSFERASE"/>
    <property type="match status" value="1"/>
</dbReference>
<organism evidence="3 4">
    <name type="scientific">Nocardioides zeae</name>
    <dbReference type="NCBI Taxonomy" id="1457234"/>
    <lineage>
        <taxon>Bacteria</taxon>
        <taxon>Bacillati</taxon>
        <taxon>Actinomycetota</taxon>
        <taxon>Actinomycetes</taxon>
        <taxon>Propionibacteriales</taxon>
        <taxon>Nocardioidaceae</taxon>
        <taxon>Nocardioides</taxon>
    </lineage>
</organism>
<dbReference type="GO" id="GO:0008146">
    <property type="term" value="F:sulfotransferase activity"/>
    <property type="evidence" value="ECO:0007669"/>
    <property type="project" value="InterPro"/>
</dbReference>
<evidence type="ECO:0008006" key="5">
    <source>
        <dbReference type="Google" id="ProtNLM"/>
    </source>
</evidence>
<feature type="region of interest" description="Disordered" evidence="2">
    <location>
        <begin position="91"/>
        <end position="110"/>
    </location>
</feature>
<evidence type="ECO:0000256" key="1">
    <source>
        <dbReference type="ARBA" id="ARBA00022679"/>
    </source>
</evidence>